<keyword evidence="4" id="KW-1185">Reference proteome</keyword>
<evidence type="ECO:0000313" key="3">
    <source>
        <dbReference type="EMBL" id="MBW3366043.1"/>
    </source>
</evidence>
<name>A0ABS6XDG9_9BACT</name>
<dbReference type="SUPFAM" id="SSF54285">
    <property type="entry name" value="MoaD/ThiS"/>
    <property type="match status" value="1"/>
</dbReference>
<dbReference type="InterPro" id="IPR002782">
    <property type="entry name" value="Mut7-C_RNAse_dom"/>
</dbReference>
<evidence type="ECO:0000313" key="4">
    <source>
        <dbReference type="Proteomes" id="UP000774935"/>
    </source>
</evidence>
<protein>
    <submittedName>
        <fullName evidence="3">Mut7-C ubiquitin/RNAse domain-containing protein</fullName>
    </submittedName>
</protein>
<dbReference type="Pfam" id="PF14451">
    <property type="entry name" value="Ub-Mut7C"/>
    <property type="match status" value="1"/>
</dbReference>
<accession>A0ABS6XDG9</accession>
<dbReference type="Pfam" id="PF01927">
    <property type="entry name" value="Mut7-C"/>
    <property type="match status" value="1"/>
</dbReference>
<comment type="caution">
    <text evidence="3">The sequence shown here is derived from an EMBL/GenBank/DDBJ whole genome shotgun (WGS) entry which is preliminary data.</text>
</comment>
<proteinExistence type="predicted"/>
<evidence type="ECO:0000259" key="1">
    <source>
        <dbReference type="Pfam" id="PF01927"/>
    </source>
</evidence>
<dbReference type="PANTHER" id="PTHR39081">
    <property type="entry name" value="MUT7-C DOMAIN-CONTAINING PROTEIN"/>
    <property type="match status" value="1"/>
</dbReference>
<gene>
    <name evidence="3" type="ORF">KYK27_13355</name>
</gene>
<dbReference type="PANTHER" id="PTHR39081:SF1">
    <property type="entry name" value="MUT7-C RNASE DOMAIN-CONTAINING PROTEIN"/>
    <property type="match status" value="1"/>
</dbReference>
<organism evidence="3 4">
    <name type="scientific">Pontibacter populi</name>
    <dbReference type="NCBI Taxonomy" id="890055"/>
    <lineage>
        <taxon>Bacteria</taxon>
        <taxon>Pseudomonadati</taxon>
        <taxon>Bacteroidota</taxon>
        <taxon>Cytophagia</taxon>
        <taxon>Cytophagales</taxon>
        <taxon>Hymenobacteraceae</taxon>
        <taxon>Pontibacter</taxon>
    </lineage>
</organism>
<dbReference type="RefSeq" id="WP_199110540.1">
    <property type="nucleotide sequence ID" value="NZ_JAHWXQ010000003.1"/>
</dbReference>
<reference evidence="3 4" key="1">
    <citation type="submission" date="2021-07" db="EMBL/GenBank/DDBJ databases">
        <authorList>
            <person name="Kim M.K."/>
        </authorList>
    </citation>
    <scope>NUCLEOTIDE SEQUENCE [LARGE SCALE GENOMIC DNA]</scope>
    <source>
        <strain evidence="3 4">HLY7-15</strain>
    </source>
</reference>
<dbReference type="InterPro" id="IPR016155">
    <property type="entry name" value="Mopterin_synth/thiamin_S_b"/>
</dbReference>
<dbReference type="EMBL" id="JAHWXQ010000003">
    <property type="protein sequence ID" value="MBW3366043.1"/>
    <property type="molecule type" value="Genomic_DNA"/>
</dbReference>
<dbReference type="InterPro" id="IPR027798">
    <property type="entry name" value="Ub_Mut7C"/>
</dbReference>
<feature type="domain" description="Mut7-C RNAse" evidence="1">
    <location>
        <begin position="95"/>
        <end position="237"/>
    </location>
</feature>
<sequence>MAGTARFKFHATLNVFLELHRKDTWINYSFVESPAVKDALEAMGVPHPEVNAIVVNSSAVDFTYKLQSGDEVEVYPKGFQATINLIPNYSSPYTFVLDVHLGKLARLLRLLGFDTVFDAELSEKELVTIAVNENRILLSRGVNILKHKTIAYGYWLRSQQPEEQLQEVIRYYSLNGEFQVFTRCMVCNGAIVPVAKDKVQEQLPPKSKLYFHEFYQCQHCWRVYWKGSHYERMQQFIRNLT</sequence>
<evidence type="ECO:0000259" key="2">
    <source>
        <dbReference type="Pfam" id="PF14451"/>
    </source>
</evidence>
<dbReference type="Proteomes" id="UP000774935">
    <property type="component" value="Unassembled WGS sequence"/>
</dbReference>
<feature type="domain" description="Ubiquitin Mut7-C" evidence="2">
    <location>
        <begin position="4"/>
        <end position="77"/>
    </location>
</feature>